<dbReference type="EMBL" id="ML122271">
    <property type="protein sequence ID" value="RPD59113.1"/>
    <property type="molecule type" value="Genomic_DNA"/>
</dbReference>
<reference evidence="2" key="1">
    <citation type="journal article" date="2018" name="Genome Biol. Evol.">
        <title>Genomics and development of Lentinus tigrinus, a white-rot wood-decaying mushroom with dimorphic fruiting bodies.</title>
        <authorList>
            <person name="Wu B."/>
            <person name="Xu Z."/>
            <person name="Knudson A."/>
            <person name="Carlson A."/>
            <person name="Chen N."/>
            <person name="Kovaka S."/>
            <person name="LaButti K."/>
            <person name="Lipzen A."/>
            <person name="Pennachio C."/>
            <person name="Riley R."/>
            <person name="Schakwitz W."/>
            <person name="Umezawa K."/>
            <person name="Ohm R.A."/>
            <person name="Grigoriev I.V."/>
            <person name="Nagy L.G."/>
            <person name="Gibbons J."/>
            <person name="Hibbett D."/>
        </authorList>
    </citation>
    <scope>NUCLEOTIDE SEQUENCE [LARGE SCALE GENOMIC DNA]</scope>
    <source>
        <strain evidence="2">ALCF2SS1-6</strain>
    </source>
</reference>
<evidence type="ECO:0000313" key="3">
    <source>
        <dbReference type="Proteomes" id="UP000313359"/>
    </source>
</evidence>
<evidence type="ECO:0000256" key="1">
    <source>
        <dbReference type="SAM" id="Coils"/>
    </source>
</evidence>
<dbReference type="SUPFAM" id="SSF57997">
    <property type="entry name" value="Tropomyosin"/>
    <property type="match status" value="1"/>
</dbReference>
<dbReference type="Proteomes" id="UP000313359">
    <property type="component" value="Unassembled WGS sequence"/>
</dbReference>
<accession>A0A5C2S5Q2</accession>
<keyword evidence="3" id="KW-1185">Reference proteome</keyword>
<gene>
    <name evidence="2" type="ORF">L227DRAFT_527626</name>
</gene>
<sequence>MAAAPLPTYARFIVLDPDEDDAFYTYPNYVDNDARSDYSYTISIYRGLKYGQTVDNFKDDGGRYVFLGKDSSNQFMREEDFKNRFVDQALRKDFDRVQAGDSALFPIWTANGQPVPVQRNYVLDIKKGETFEAWATRMKESWVAIYQSAGKFTASFNVYARFFQPASYDGFELVFTPSENEVLLSQDDLKKYVAAVMTGDDGPKYPFRVLTYNAAQQAGLVLLSSSFYGFYHTWISAANFERVFKMRLGADPIARPWPRDVAAATVVDKKLKTAVGAGDGIQTSTLVTADKIDAANSMRRMATSQKTVMGDVSATEVAAMLWPANTLDADRKPSDAEWLHRSAFHFGGLGDKADYGTSQCRANLVFGTGECNTDMIRGENAVSTLASLCVDSDGGTLITQNIVKGNVRRRMIDGSYASVPIEPCMEAQRAADKGSLLWLCMNLKYQFTMMYKDWNINFNSKTEYDPFSRYLPFRVEARLDDNILADFVKEHADEACQPPKKRPALALAVPNAVRSLGQVPAPVAKALLSSTGSAASNPSPTSASTTLPSVTPAPAALAHRANAAIHLRAVASGASSVDVHGVKINSPTVLLHVESEDDAQATSSPDGLAASISDATSALARPTGTILAALAVPPEGFTLVGDVNLFGVQGLAAKMYSWHGPVPPNVVVGADAPIYDQAVVDGDFKLSNVLPKLQSTPFDKIVLHNVTFTHQNYLFDTTKPIGWDFGADYTIDPSSGMLYDVLRTVLKVQEPTLHLDAGLGLRQDWNTALKLSSFTLSGTFPGLQAKICDGLMLTSVGAELLGIRSMEMEPRPHSVIDFGFGVFGTLAVSVPSSITPLELDYRICEIGGVIQLVADLKGKVWRDPLGIKGLVLNDVCFTSDIVSSSPMKSLDFQVSATFQNRFTAAVFTGSYAAGAAFSLSAVFTDFDLTSVFDIFESLTSTSLAMPDVDVKIGSASITVASGTGLTIDLQDVEVEGHTAADATLIISAAGVTIRGDVTSSDAITFGEVELKSAFVEVTLQKGAEGSSVALGGEIEFEGLVLDAIVHLYKGTDNKTQWTAYASLTAPGDTLSFSKLVPALEGSFLDLALSQVVFVAASQDDPFVPSVVSTSYAFRQGVQLCAILSPIAPLDSLLRSSGPTSGLTLSAGWSKATGFQLDVRMPETSVVHFGRGIVSDPFTLRIQLGEAEPSLLLIAGLKVPVQPKGQVLDFHMSLGISPIEASATAQMDGYWIDPFGIGQAVKIGPNVALSIDIIFAQFLTTGTPSGFGIVGGLAIGKASASFAMEINEDPMREVLSAEVKNLDVNDVVSFANVVTGLSISQPPDFLDFEDVKLYICPNPTTIGTIAYPQGFSFQAAMTVFGKHADIACAVGSDQVTIKGGVDNFVLGPLVLRGIDEPRATVDVSIGPKLQHILVDGSVTFFDKETDLHVEVQVMPSPIFTCQTRLMFTELLLFDLDLKLVGALSLKTLENADFEFYADMEQHILEYVRDQVDTQFSTACAAANEGFETAQRNLQDAKAVVKKKIDDAQADLDKAEKAWDTKRDKVTTDSNNTINAYNRQIEILQKNVATAQRNYDIAMANARAALQKANNDRAAALKDAQLKLENAKKSAADAIRNAENNVKNAEDKMNRDFGNAERSIQDAQNKVNSLQSQINSAQHDLDHAKWYDKVKLGLKLAGLKTAKVTADGVLDAAKAVVHSAGYIADETALNAAKAALTVAQNAAPGTIAAAQGSLEAVDKATAASVTAAERTVEATEKGSEFVALQGAQAALSAYKSANDAVFKAATDAINELTSCAEYIAFQAAQGALATAKAATSSLDGLQHALDVAQSGEELALNIGKYIADHATGLVDIQRIELSGSLRGMIGVKGDVSKPFVAHVEYVLAGHMGTYDGQLDLRETAAFITEIFKEMWSKVSSVV</sequence>
<protein>
    <recommendedName>
        <fullName evidence="4">Ricin B lectin domain-containing protein</fullName>
    </recommendedName>
</protein>
<dbReference type="STRING" id="1328759.A0A5C2S5Q2"/>
<evidence type="ECO:0000313" key="2">
    <source>
        <dbReference type="EMBL" id="RPD59113.1"/>
    </source>
</evidence>
<keyword evidence="1" id="KW-0175">Coiled coil</keyword>
<dbReference type="OrthoDB" id="3219467at2759"/>
<name>A0A5C2S5Q2_9APHY</name>
<feature type="coiled-coil region" evidence="1">
    <location>
        <begin position="1509"/>
        <end position="1658"/>
    </location>
</feature>
<organism evidence="2 3">
    <name type="scientific">Lentinus tigrinus ALCF2SS1-6</name>
    <dbReference type="NCBI Taxonomy" id="1328759"/>
    <lineage>
        <taxon>Eukaryota</taxon>
        <taxon>Fungi</taxon>
        <taxon>Dikarya</taxon>
        <taxon>Basidiomycota</taxon>
        <taxon>Agaricomycotina</taxon>
        <taxon>Agaricomycetes</taxon>
        <taxon>Polyporales</taxon>
        <taxon>Polyporaceae</taxon>
        <taxon>Lentinus</taxon>
    </lineage>
</organism>
<proteinExistence type="predicted"/>
<evidence type="ECO:0008006" key="4">
    <source>
        <dbReference type="Google" id="ProtNLM"/>
    </source>
</evidence>